<evidence type="ECO:0000256" key="10">
    <source>
        <dbReference type="SAM" id="MobiDB-lite"/>
    </source>
</evidence>
<name>A0A938X553_9FIRM</name>
<feature type="domain" description="PASTA" evidence="13">
    <location>
        <begin position="413"/>
        <end position="477"/>
    </location>
</feature>
<feature type="region of interest" description="Disordered" evidence="10">
    <location>
        <begin position="640"/>
        <end position="675"/>
    </location>
</feature>
<dbReference type="GO" id="GO:0005524">
    <property type="term" value="F:ATP binding"/>
    <property type="evidence" value="ECO:0007669"/>
    <property type="project" value="UniProtKB-UniRule"/>
</dbReference>
<evidence type="ECO:0000259" key="13">
    <source>
        <dbReference type="PROSITE" id="PS51178"/>
    </source>
</evidence>
<keyword evidence="2" id="KW-0723">Serine/threonine-protein kinase</keyword>
<dbReference type="Pfam" id="PF03793">
    <property type="entry name" value="PASTA"/>
    <property type="match status" value="3"/>
</dbReference>
<dbReference type="PROSITE" id="PS50011">
    <property type="entry name" value="PROTEIN_KINASE_DOM"/>
    <property type="match status" value="1"/>
</dbReference>
<evidence type="ECO:0000313" key="14">
    <source>
        <dbReference type="EMBL" id="MBM6919998.1"/>
    </source>
</evidence>
<evidence type="ECO:0000256" key="6">
    <source>
        <dbReference type="ARBA" id="ARBA00022840"/>
    </source>
</evidence>
<keyword evidence="6 9" id="KW-0067">ATP-binding</keyword>
<keyword evidence="5 14" id="KW-0418">Kinase</keyword>
<evidence type="ECO:0000256" key="1">
    <source>
        <dbReference type="ARBA" id="ARBA00012513"/>
    </source>
</evidence>
<feature type="domain" description="Protein kinase" evidence="12">
    <location>
        <begin position="13"/>
        <end position="273"/>
    </location>
</feature>
<dbReference type="AlphaFoldDB" id="A0A938X553"/>
<dbReference type="EMBL" id="JACJKY010000003">
    <property type="protein sequence ID" value="MBM6919998.1"/>
    <property type="molecule type" value="Genomic_DNA"/>
</dbReference>
<comment type="caution">
    <text evidence="14">The sequence shown here is derived from an EMBL/GenBank/DDBJ whole genome shotgun (WGS) entry which is preliminary data.</text>
</comment>
<evidence type="ECO:0000256" key="8">
    <source>
        <dbReference type="ARBA" id="ARBA00048679"/>
    </source>
</evidence>
<comment type="catalytic activity">
    <reaction evidence="8">
        <text>L-seryl-[protein] + ATP = O-phospho-L-seryl-[protein] + ADP + H(+)</text>
        <dbReference type="Rhea" id="RHEA:17989"/>
        <dbReference type="Rhea" id="RHEA-COMP:9863"/>
        <dbReference type="Rhea" id="RHEA-COMP:11604"/>
        <dbReference type="ChEBI" id="CHEBI:15378"/>
        <dbReference type="ChEBI" id="CHEBI:29999"/>
        <dbReference type="ChEBI" id="CHEBI:30616"/>
        <dbReference type="ChEBI" id="CHEBI:83421"/>
        <dbReference type="ChEBI" id="CHEBI:456216"/>
        <dbReference type="EC" id="2.7.11.1"/>
    </reaction>
</comment>
<dbReference type="CDD" id="cd06577">
    <property type="entry name" value="PASTA_pknB"/>
    <property type="match status" value="3"/>
</dbReference>
<dbReference type="PROSITE" id="PS00107">
    <property type="entry name" value="PROTEIN_KINASE_ATP"/>
    <property type="match status" value="1"/>
</dbReference>
<evidence type="ECO:0000259" key="12">
    <source>
        <dbReference type="PROSITE" id="PS50011"/>
    </source>
</evidence>
<dbReference type="GO" id="GO:0004674">
    <property type="term" value="F:protein serine/threonine kinase activity"/>
    <property type="evidence" value="ECO:0007669"/>
    <property type="project" value="UniProtKB-KW"/>
</dbReference>
<dbReference type="CDD" id="cd14014">
    <property type="entry name" value="STKc_PknB_like"/>
    <property type="match status" value="1"/>
</dbReference>
<dbReference type="Gene3D" id="3.30.200.20">
    <property type="entry name" value="Phosphorylase Kinase, domain 1"/>
    <property type="match status" value="1"/>
</dbReference>
<dbReference type="SMART" id="SM00220">
    <property type="entry name" value="S_TKc"/>
    <property type="match status" value="1"/>
</dbReference>
<keyword evidence="11" id="KW-0812">Transmembrane</keyword>
<dbReference type="InterPro" id="IPR008271">
    <property type="entry name" value="Ser/Thr_kinase_AS"/>
</dbReference>
<dbReference type="PANTHER" id="PTHR43289">
    <property type="entry name" value="MITOGEN-ACTIVATED PROTEIN KINASE KINASE KINASE 20-RELATED"/>
    <property type="match status" value="1"/>
</dbReference>
<dbReference type="Proteomes" id="UP000774750">
    <property type="component" value="Unassembled WGS sequence"/>
</dbReference>
<feature type="binding site" evidence="9">
    <location>
        <position position="42"/>
    </location>
    <ligand>
        <name>ATP</name>
        <dbReference type="ChEBI" id="CHEBI:30616"/>
    </ligand>
</feature>
<sequence>MDKYIGKKLDGRYEIQELIGFGGMAVVFKAYDVLENRYVAVKILKEEYLNNEEFRRRFRNESKAIAMLSHPNIVKIFDVNLSDSVQYIVMEYIDGITLKEYISQQKVVRWKEAIHFTVQILRALQHAHDNGIVHRDVKPQNVMLLQDGTIKVMDFGIARFARENGRTVADKAIGSVHYISPEQARGEQTDERTDIYAVGIILYEMLTGQVPFDGETPVAIAIKQMQEEPRLLTDINPDVPVGLEEIALRAMQKDRALRYQSASEMLKDIDEFKQNPDVVFEYKYFNEDGSTKYFERPEVHDHAAKASREKQKKKGEYTISILAGVAVACVLLAAVAVFFFFKSLGQKTPDVVLPNLTGKTVEEAQKELPNVKIVIKDKIPSAEYDVNQIISQEPAKDMTVKVGSEVEVIVSSGMQTIPMPDVVEKTVSEAREALAGYEIEEIRQTNSEVEAGCIISTNPKAGEDLEAGATVTLFVSLGSADLPVQVPDLFGMTVVSARNRLTLLGLSLGTVTEVESDEPEGTIVSQSIKKDSRVSKGTAINVEVSKGASAEEISVPISIKFPSDASDKSYSFVISVNGTLLETKQINPKQEGTLSMVFVSMNGKVNGKVTEQEYNEVEITVNGRTFAKYVIDFKTQSASTKFGPDYSLIKDSAPESSVESSEESSETSESSKPNA</sequence>
<dbReference type="InterPro" id="IPR000719">
    <property type="entry name" value="Prot_kinase_dom"/>
</dbReference>
<dbReference type="Pfam" id="PF00069">
    <property type="entry name" value="Pkinase"/>
    <property type="match status" value="1"/>
</dbReference>
<dbReference type="SUPFAM" id="SSF56112">
    <property type="entry name" value="Protein kinase-like (PK-like)"/>
    <property type="match status" value="1"/>
</dbReference>
<evidence type="ECO:0000256" key="3">
    <source>
        <dbReference type="ARBA" id="ARBA00022679"/>
    </source>
</evidence>
<dbReference type="PROSITE" id="PS00108">
    <property type="entry name" value="PROTEIN_KINASE_ST"/>
    <property type="match status" value="1"/>
</dbReference>
<accession>A0A938X553</accession>
<dbReference type="FunFam" id="1.10.510.10:FF:000021">
    <property type="entry name" value="Serine/threonine protein kinase"/>
    <property type="match status" value="1"/>
</dbReference>
<dbReference type="InterPro" id="IPR017441">
    <property type="entry name" value="Protein_kinase_ATP_BS"/>
</dbReference>
<protein>
    <recommendedName>
        <fullName evidence="1">non-specific serine/threonine protein kinase</fullName>
        <ecNumber evidence="1">2.7.11.1</ecNumber>
    </recommendedName>
</protein>
<feature type="domain" description="PASTA" evidence="13">
    <location>
        <begin position="478"/>
        <end position="546"/>
    </location>
</feature>
<dbReference type="EC" id="2.7.11.1" evidence="1"/>
<dbReference type="NCBIfam" id="NF033483">
    <property type="entry name" value="PknB_PASTA_kin"/>
    <property type="match status" value="1"/>
</dbReference>
<reference evidence="14" key="2">
    <citation type="journal article" date="2021" name="Sci. Rep.">
        <title>The distribution of antibiotic resistance genes in chicken gut microbiota commensals.</title>
        <authorList>
            <person name="Juricova H."/>
            <person name="Matiasovicova J."/>
            <person name="Kubasova T."/>
            <person name="Cejkova D."/>
            <person name="Rychlik I."/>
        </authorList>
    </citation>
    <scope>NUCLEOTIDE SEQUENCE</scope>
    <source>
        <strain evidence="14">An559</strain>
    </source>
</reference>
<keyword evidence="15" id="KW-1185">Reference proteome</keyword>
<evidence type="ECO:0000256" key="9">
    <source>
        <dbReference type="PROSITE-ProRule" id="PRU10141"/>
    </source>
</evidence>
<dbReference type="InterPro" id="IPR005543">
    <property type="entry name" value="PASTA_dom"/>
</dbReference>
<keyword evidence="11" id="KW-1133">Transmembrane helix</keyword>
<dbReference type="FunFam" id="3.30.200.20:FF:000035">
    <property type="entry name" value="Serine/threonine protein kinase Stk1"/>
    <property type="match status" value="1"/>
</dbReference>
<comment type="catalytic activity">
    <reaction evidence="7">
        <text>L-threonyl-[protein] + ATP = O-phospho-L-threonyl-[protein] + ADP + H(+)</text>
        <dbReference type="Rhea" id="RHEA:46608"/>
        <dbReference type="Rhea" id="RHEA-COMP:11060"/>
        <dbReference type="Rhea" id="RHEA-COMP:11605"/>
        <dbReference type="ChEBI" id="CHEBI:15378"/>
        <dbReference type="ChEBI" id="CHEBI:30013"/>
        <dbReference type="ChEBI" id="CHEBI:30616"/>
        <dbReference type="ChEBI" id="CHEBI:61977"/>
        <dbReference type="ChEBI" id="CHEBI:456216"/>
        <dbReference type="EC" id="2.7.11.1"/>
    </reaction>
</comment>
<gene>
    <name evidence="14" type="primary">pknB</name>
    <name evidence="14" type="ORF">H6A12_02330</name>
</gene>
<evidence type="ECO:0000256" key="7">
    <source>
        <dbReference type="ARBA" id="ARBA00047899"/>
    </source>
</evidence>
<keyword evidence="4 9" id="KW-0547">Nucleotide-binding</keyword>
<dbReference type="PANTHER" id="PTHR43289:SF34">
    <property type="entry name" value="SERINE_THREONINE-PROTEIN KINASE YBDM-RELATED"/>
    <property type="match status" value="1"/>
</dbReference>
<reference evidence="14" key="1">
    <citation type="submission" date="2020-08" db="EMBL/GenBank/DDBJ databases">
        <authorList>
            <person name="Cejkova D."/>
            <person name="Kubasova T."/>
            <person name="Jahodarova E."/>
            <person name="Rychlik I."/>
        </authorList>
    </citation>
    <scope>NUCLEOTIDE SEQUENCE</scope>
    <source>
        <strain evidence="14">An559</strain>
    </source>
</reference>
<keyword evidence="3" id="KW-0808">Transferase</keyword>
<keyword evidence="11" id="KW-0472">Membrane</keyword>
<feature type="transmembrane region" description="Helical" evidence="11">
    <location>
        <begin position="317"/>
        <end position="341"/>
    </location>
</feature>
<evidence type="ECO:0000256" key="4">
    <source>
        <dbReference type="ARBA" id="ARBA00022741"/>
    </source>
</evidence>
<dbReference type="PROSITE" id="PS51178">
    <property type="entry name" value="PASTA"/>
    <property type="match status" value="3"/>
</dbReference>
<evidence type="ECO:0000313" key="15">
    <source>
        <dbReference type="Proteomes" id="UP000774750"/>
    </source>
</evidence>
<dbReference type="SMART" id="SM00740">
    <property type="entry name" value="PASTA"/>
    <property type="match status" value="3"/>
</dbReference>
<dbReference type="Gene3D" id="1.10.510.10">
    <property type="entry name" value="Transferase(Phosphotransferase) domain 1"/>
    <property type="match status" value="1"/>
</dbReference>
<feature type="domain" description="PASTA" evidence="13">
    <location>
        <begin position="347"/>
        <end position="412"/>
    </location>
</feature>
<dbReference type="RefSeq" id="WP_204444368.1">
    <property type="nucleotide sequence ID" value="NZ_JACJKY010000003.1"/>
</dbReference>
<proteinExistence type="predicted"/>
<dbReference type="Gene3D" id="3.30.10.20">
    <property type="match status" value="3"/>
</dbReference>
<dbReference type="InterPro" id="IPR011009">
    <property type="entry name" value="Kinase-like_dom_sf"/>
</dbReference>
<evidence type="ECO:0000256" key="2">
    <source>
        <dbReference type="ARBA" id="ARBA00022527"/>
    </source>
</evidence>
<organism evidence="14 15">
    <name type="scientific">Merdimmobilis hominis</name>
    <dbReference type="NCBI Taxonomy" id="2897707"/>
    <lineage>
        <taxon>Bacteria</taxon>
        <taxon>Bacillati</taxon>
        <taxon>Bacillota</taxon>
        <taxon>Clostridia</taxon>
        <taxon>Eubacteriales</taxon>
        <taxon>Oscillospiraceae</taxon>
        <taxon>Merdimmobilis</taxon>
    </lineage>
</organism>
<evidence type="ECO:0000256" key="11">
    <source>
        <dbReference type="SAM" id="Phobius"/>
    </source>
</evidence>
<evidence type="ECO:0000256" key="5">
    <source>
        <dbReference type="ARBA" id="ARBA00022777"/>
    </source>
</evidence>